<evidence type="ECO:0000313" key="4">
    <source>
        <dbReference type="EMBL" id="QBF46898.1"/>
    </source>
</evidence>
<feature type="transmembrane region" description="Helical" evidence="2">
    <location>
        <begin position="277"/>
        <end position="299"/>
    </location>
</feature>
<feature type="transmembrane region" description="Helical" evidence="2">
    <location>
        <begin position="431"/>
        <end position="453"/>
    </location>
</feature>
<feature type="transmembrane region" description="Helical" evidence="2">
    <location>
        <begin position="397"/>
        <end position="419"/>
    </location>
</feature>
<feature type="region of interest" description="Disordered" evidence="1">
    <location>
        <begin position="86"/>
        <end position="113"/>
    </location>
</feature>
<keyword evidence="5" id="KW-1185">Reference proteome</keyword>
<dbReference type="OrthoDB" id="2680086at2"/>
<proteinExistence type="predicted"/>
<dbReference type="STRING" id="1216970.GCA_001570985_00966"/>
<organism evidence="4 5">
    <name type="scientific">Janibacter limosus</name>
    <dbReference type="NCBI Taxonomy" id="53458"/>
    <lineage>
        <taxon>Bacteria</taxon>
        <taxon>Bacillati</taxon>
        <taxon>Actinomycetota</taxon>
        <taxon>Actinomycetes</taxon>
        <taxon>Micrococcales</taxon>
        <taxon>Intrasporangiaceae</taxon>
        <taxon>Janibacter</taxon>
    </lineage>
</organism>
<dbReference type="GO" id="GO:0008237">
    <property type="term" value="F:metallopeptidase activity"/>
    <property type="evidence" value="ECO:0007669"/>
    <property type="project" value="UniProtKB-KW"/>
</dbReference>
<feature type="transmembrane region" description="Helical" evidence="2">
    <location>
        <begin position="349"/>
        <end position="367"/>
    </location>
</feature>
<feature type="domain" description="CAAX prenyl protease 2/Lysostaphin resistance protein A-like" evidence="3">
    <location>
        <begin position="312"/>
        <end position="408"/>
    </location>
</feature>
<evidence type="ECO:0000256" key="2">
    <source>
        <dbReference type="SAM" id="Phobius"/>
    </source>
</evidence>
<dbReference type="Proteomes" id="UP000290408">
    <property type="component" value="Chromosome"/>
</dbReference>
<keyword evidence="4" id="KW-0378">Hydrolase</keyword>
<accession>A0A4V0ZB63</accession>
<dbReference type="RefSeq" id="WP_130630111.1">
    <property type="nucleotide sequence ID" value="NZ_CP036164.1"/>
</dbReference>
<keyword evidence="2" id="KW-0812">Transmembrane</keyword>
<feature type="transmembrane region" description="Helical" evidence="2">
    <location>
        <begin position="311"/>
        <end position="328"/>
    </location>
</feature>
<feature type="transmembrane region" description="Helical" evidence="2">
    <location>
        <begin position="235"/>
        <end position="257"/>
    </location>
</feature>
<protein>
    <submittedName>
        <fullName evidence="4">CPBP family intramembrane metalloprotease</fullName>
    </submittedName>
</protein>
<evidence type="ECO:0000259" key="3">
    <source>
        <dbReference type="Pfam" id="PF02517"/>
    </source>
</evidence>
<feature type="transmembrane region" description="Helical" evidence="2">
    <location>
        <begin position="192"/>
        <end position="215"/>
    </location>
</feature>
<sequence>MTGLRIALVGASDLPDARHARRALAALAPDAQVVELPLGSAPTPDLDGVWVLRAPAGHPGTVHDPTISWALHHGLPVIGPLADDEGGARPADDFLTAPGTTWSTDRPTGTAGDTTIRSGGSPFAVLSVLPLASAAGIHPAAIGLVDAARHHASARRHPAPTTGGTFTPFADDRPRSYVHQMRTARSRWWRPVLALVMGTATFLTLMLVLSLLWFVLDPSALEMTEASDFDPVDPVTMLIGNLMLAALIPATLVATRIGHWRPMGKIWSVAGRIRWGWLTRAALVTTLLWGTYLALTWVLSGEQPTARPDHWGWLLLITVLTTPLQAAGEEVAFRGGLMQGVGAWIRRPVLALVVSTVLSAATFALAHTSLDPWVLLDLATMAVACCYLTWRTGGLEAAIVLHVVNNMVITIGLTLLGGIQDAYVTDQTTSTLGTAGLSVVATAIMTAVLLWLARRSGIAPKAFGAPALSAEVPATQR</sequence>
<dbReference type="EMBL" id="CP036164">
    <property type="protein sequence ID" value="QBF46898.1"/>
    <property type="molecule type" value="Genomic_DNA"/>
</dbReference>
<dbReference type="GO" id="GO:0006508">
    <property type="term" value="P:proteolysis"/>
    <property type="evidence" value="ECO:0007669"/>
    <property type="project" value="UniProtKB-KW"/>
</dbReference>
<evidence type="ECO:0000256" key="1">
    <source>
        <dbReference type="SAM" id="MobiDB-lite"/>
    </source>
</evidence>
<dbReference type="GO" id="GO:0004175">
    <property type="term" value="F:endopeptidase activity"/>
    <property type="evidence" value="ECO:0007669"/>
    <property type="project" value="UniProtKB-ARBA"/>
</dbReference>
<evidence type="ECO:0000313" key="5">
    <source>
        <dbReference type="Proteomes" id="UP000290408"/>
    </source>
</evidence>
<keyword evidence="4" id="KW-0482">Metalloprotease</keyword>
<dbReference type="InterPro" id="IPR003675">
    <property type="entry name" value="Rce1/LyrA-like_dom"/>
</dbReference>
<keyword evidence="2" id="KW-1133">Transmembrane helix</keyword>
<name>A0A4V0ZB63_9MICO</name>
<feature type="compositionally biased region" description="Polar residues" evidence="1">
    <location>
        <begin position="98"/>
        <end position="113"/>
    </location>
</feature>
<dbReference type="GO" id="GO:0080120">
    <property type="term" value="P:CAAX-box protein maturation"/>
    <property type="evidence" value="ECO:0007669"/>
    <property type="project" value="UniProtKB-ARBA"/>
</dbReference>
<reference evidence="4 5" key="1">
    <citation type="submission" date="2019-02" db="EMBL/GenBank/DDBJ databases">
        <title>Genomic data mining of an Antarctic deep-sea actinobacterium, Janibacterlimosus P3-3-X1.</title>
        <authorList>
            <person name="Liao L."/>
            <person name="Chen B."/>
        </authorList>
    </citation>
    <scope>NUCLEOTIDE SEQUENCE [LARGE SCALE GENOMIC DNA]</scope>
    <source>
        <strain evidence="4 5">P3-3-X1</strain>
    </source>
</reference>
<gene>
    <name evidence="4" type="ORF">EXU32_11945</name>
</gene>
<dbReference type="Pfam" id="PF02517">
    <property type="entry name" value="Rce1-like"/>
    <property type="match status" value="1"/>
</dbReference>
<feature type="transmembrane region" description="Helical" evidence="2">
    <location>
        <begin position="373"/>
        <end position="390"/>
    </location>
</feature>
<keyword evidence="4" id="KW-0645">Protease</keyword>
<dbReference type="KEGG" id="jli:EXU32_11945"/>
<dbReference type="AlphaFoldDB" id="A0A4V0ZB63"/>
<keyword evidence="2" id="KW-0472">Membrane</keyword>